<evidence type="ECO:0000256" key="5">
    <source>
        <dbReference type="ARBA" id="ARBA00023136"/>
    </source>
</evidence>
<dbReference type="PANTHER" id="PTHR38459:SF1">
    <property type="entry name" value="PROPHAGE BACTOPRENOL-LINKED GLUCOSE TRANSLOCASE HOMOLOG"/>
    <property type="match status" value="1"/>
</dbReference>
<gene>
    <name evidence="8" type="ORF">SAMN02745191_1052</name>
</gene>
<feature type="transmembrane region" description="Helical" evidence="6">
    <location>
        <begin position="80"/>
        <end position="101"/>
    </location>
</feature>
<evidence type="ECO:0000313" key="9">
    <source>
        <dbReference type="Proteomes" id="UP000243297"/>
    </source>
</evidence>
<keyword evidence="4 6" id="KW-1133">Transmembrane helix</keyword>
<dbReference type="InterPro" id="IPR007267">
    <property type="entry name" value="GtrA_DPMS_TM"/>
</dbReference>
<evidence type="ECO:0000256" key="2">
    <source>
        <dbReference type="ARBA" id="ARBA00009399"/>
    </source>
</evidence>
<proteinExistence type="inferred from homology"/>
<dbReference type="OrthoDB" id="1494129at2"/>
<dbReference type="Proteomes" id="UP000243297">
    <property type="component" value="Unassembled WGS sequence"/>
</dbReference>
<evidence type="ECO:0000256" key="1">
    <source>
        <dbReference type="ARBA" id="ARBA00004141"/>
    </source>
</evidence>
<protein>
    <submittedName>
        <fullName evidence="8">Putative flippase GtrA (Transmembrane translocase of bactoprenol-linked glucose)</fullName>
    </submittedName>
</protein>
<dbReference type="EMBL" id="FUWY01000002">
    <property type="protein sequence ID" value="SJZ58363.1"/>
    <property type="molecule type" value="Genomic_DNA"/>
</dbReference>
<reference evidence="9" key="1">
    <citation type="submission" date="2017-02" db="EMBL/GenBank/DDBJ databases">
        <authorList>
            <person name="Varghese N."/>
            <person name="Submissions S."/>
        </authorList>
    </citation>
    <scope>NUCLEOTIDE SEQUENCE [LARGE SCALE GENOMIC DNA]</scope>
    <source>
        <strain evidence="9">ATCC 25662</strain>
    </source>
</reference>
<feature type="transmembrane region" description="Helical" evidence="6">
    <location>
        <begin position="107"/>
        <end position="126"/>
    </location>
</feature>
<dbReference type="PANTHER" id="PTHR38459">
    <property type="entry name" value="PROPHAGE BACTOPRENOL-LINKED GLUCOSE TRANSLOCASE HOMOLOG"/>
    <property type="match status" value="1"/>
</dbReference>
<keyword evidence="9" id="KW-1185">Reference proteome</keyword>
<dbReference type="AlphaFoldDB" id="A0A1T4LUG9"/>
<organism evidence="8 9">
    <name type="scientific">Anaerorhabdus furcosa</name>
    <dbReference type="NCBI Taxonomy" id="118967"/>
    <lineage>
        <taxon>Bacteria</taxon>
        <taxon>Bacillati</taxon>
        <taxon>Bacillota</taxon>
        <taxon>Erysipelotrichia</taxon>
        <taxon>Erysipelotrichales</taxon>
        <taxon>Erysipelotrichaceae</taxon>
        <taxon>Anaerorhabdus</taxon>
    </lineage>
</organism>
<keyword evidence="3 6" id="KW-0812">Transmembrane</keyword>
<evidence type="ECO:0000256" key="4">
    <source>
        <dbReference type="ARBA" id="ARBA00022989"/>
    </source>
</evidence>
<feature type="transmembrane region" description="Helical" evidence="6">
    <location>
        <begin position="40"/>
        <end position="59"/>
    </location>
</feature>
<feature type="transmembrane region" description="Helical" evidence="6">
    <location>
        <begin position="14"/>
        <end position="34"/>
    </location>
</feature>
<dbReference type="STRING" id="118967.SAMN02745191_1052"/>
<feature type="domain" description="GtrA/DPMS transmembrane" evidence="7">
    <location>
        <begin position="16"/>
        <end position="126"/>
    </location>
</feature>
<dbReference type="RefSeq" id="WP_078711474.1">
    <property type="nucleotide sequence ID" value="NZ_FUWY01000002.1"/>
</dbReference>
<evidence type="ECO:0000259" key="7">
    <source>
        <dbReference type="Pfam" id="PF04138"/>
    </source>
</evidence>
<sequence length="138" mass="15726">MWNKIKNKFFNKQFLTFGLIGGFNTIGSQILYIVFVNMSIAPSISSFFGDAITMVISYFMNMKYTYHEKCTWKNAITFPISYLPGIIINMLIVALVVWLGIPKIYAKLFSLPITIPVNYICMSIIVKLTGTKENSKID</sequence>
<evidence type="ECO:0000313" key="8">
    <source>
        <dbReference type="EMBL" id="SJZ58363.1"/>
    </source>
</evidence>
<name>A0A1T4LUG9_9FIRM</name>
<dbReference type="GO" id="GO:0005886">
    <property type="term" value="C:plasma membrane"/>
    <property type="evidence" value="ECO:0007669"/>
    <property type="project" value="TreeGrafter"/>
</dbReference>
<comment type="similarity">
    <text evidence="2">Belongs to the GtrA family.</text>
</comment>
<accession>A0A1T4LUG9</accession>
<comment type="subcellular location">
    <subcellularLocation>
        <location evidence="1">Membrane</location>
        <topology evidence="1">Multi-pass membrane protein</topology>
    </subcellularLocation>
</comment>
<evidence type="ECO:0000256" key="3">
    <source>
        <dbReference type="ARBA" id="ARBA00022692"/>
    </source>
</evidence>
<keyword evidence="5 6" id="KW-0472">Membrane</keyword>
<dbReference type="GO" id="GO:0000271">
    <property type="term" value="P:polysaccharide biosynthetic process"/>
    <property type="evidence" value="ECO:0007669"/>
    <property type="project" value="InterPro"/>
</dbReference>
<dbReference type="InterPro" id="IPR051401">
    <property type="entry name" value="GtrA_CellWall_Glycosyl"/>
</dbReference>
<evidence type="ECO:0000256" key="6">
    <source>
        <dbReference type="SAM" id="Phobius"/>
    </source>
</evidence>
<dbReference type="Pfam" id="PF04138">
    <property type="entry name" value="GtrA_DPMS_TM"/>
    <property type="match status" value="1"/>
</dbReference>